<evidence type="ECO:0000313" key="3">
    <source>
        <dbReference type="EMBL" id="CAF2137052.1"/>
    </source>
</evidence>
<organism evidence="2 8">
    <name type="scientific">Rotaria magnacalcarata</name>
    <dbReference type="NCBI Taxonomy" id="392030"/>
    <lineage>
        <taxon>Eukaryota</taxon>
        <taxon>Metazoa</taxon>
        <taxon>Spiralia</taxon>
        <taxon>Gnathifera</taxon>
        <taxon>Rotifera</taxon>
        <taxon>Eurotatoria</taxon>
        <taxon>Bdelloidea</taxon>
        <taxon>Philodinida</taxon>
        <taxon>Philodinidae</taxon>
        <taxon>Rotaria</taxon>
    </lineage>
</organism>
<dbReference type="Proteomes" id="UP000663866">
    <property type="component" value="Unassembled WGS sequence"/>
</dbReference>
<gene>
    <name evidence="2" type="ORF">CJN711_LOCUS33762</name>
    <name evidence="7" type="ORF">GIL414_LOCUS39073</name>
    <name evidence="5" type="ORF">OVN521_LOCUS27480</name>
    <name evidence="6" type="ORF">UXM345_LOCUS29946</name>
    <name evidence="4" type="ORF">WKI299_LOCUS33834</name>
    <name evidence="3" type="ORF">XDN619_LOCUS26021</name>
</gene>
<feature type="compositionally biased region" description="Low complexity" evidence="1">
    <location>
        <begin position="62"/>
        <end position="74"/>
    </location>
</feature>
<dbReference type="EMBL" id="CAJNOV010016307">
    <property type="protein sequence ID" value="CAF1588398.1"/>
    <property type="molecule type" value="Genomic_DNA"/>
</dbReference>
<sequence length="95" mass="10521">MMNVFNLTYNELVDIFSDSHYANFELIDKDLLNDICNFLQVFDEAITTLSDEIQPTLHKSAVVPSNNSSNVNSSTCDLSASSNVDKSTTPVKTNI</sequence>
<dbReference type="EMBL" id="CAJNRF010016155">
    <property type="protein sequence ID" value="CAF2188330.1"/>
    <property type="molecule type" value="Genomic_DNA"/>
</dbReference>
<dbReference type="Proteomes" id="UP000663855">
    <property type="component" value="Unassembled WGS sequence"/>
</dbReference>
<dbReference type="EMBL" id="CAJOBF010007599">
    <property type="protein sequence ID" value="CAF4236660.1"/>
    <property type="molecule type" value="Genomic_DNA"/>
</dbReference>
<comment type="caution">
    <text evidence="2">The sequence shown here is derived from an EMBL/GenBank/DDBJ whole genome shotgun (WGS) entry which is preliminary data.</text>
</comment>
<evidence type="ECO:0000313" key="2">
    <source>
        <dbReference type="EMBL" id="CAF1588398.1"/>
    </source>
</evidence>
<accession>A0A815ZXF4</accession>
<feature type="compositionally biased region" description="Polar residues" evidence="1">
    <location>
        <begin position="75"/>
        <end position="95"/>
    </location>
</feature>
<proteinExistence type="predicted"/>
<keyword evidence="9" id="KW-1185">Reference proteome</keyword>
<dbReference type="EMBL" id="CAJOBJ010104897">
    <property type="protein sequence ID" value="CAF4604490.1"/>
    <property type="molecule type" value="Genomic_DNA"/>
</dbReference>
<reference evidence="2" key="1">
    <citation type="submission" date="2021-02" db="EMBL/GenBank/DDBJ databases">
        <authorList>
            <person name="Nowell W R."/>
        </authorList>
    </citation>
    <scope>NUCLEOTIDE SEQUENCE</scope>
</reference>
<evidence type="ECO:0000313" key="6">
    <source>
        <dbReference type="EMBL" id="CAF4236660.1"/>
    </source>
</evidence>
<evidence type="ECO:0000313" key="4">
    <source>
        <dbReference type="EMBL" id="CAF2188330.1"/>
    </source>
</evidence>
<dbReference type="EMBL" id="CAJNRG010012048">
    <property type="protein sequence ID" value="CAF2137052.1"/>
    <property type="molecule type" value="Genomic_DNA"/>
</dbReference>
<evidence type="ECO:0000313" key="8">
    <source>
        <dbReference type="Proteomes" id="UP000663855"/>
    </source>
</evidence>
<dbReference type="EMBL" id="CAJOBG010007609">
    <property type="protein sequence ID" value="CAF4221747.1"/>
    <property type="molecule type" value="Genomic_DNA"/>
</dbReference>
<evidence type="ECO:0000313" key="5">
    <source>
        <dbReference type="EMBL" id="CAF4221747.1"/>
    </source>
</evidence>
<evidence type="ECO:0000256" key="1">
    <source>
        <dbReference type="SAM" id="MobiDB-lite"/>
    </source>
</evidence>
<dbReference type="Proteomes" id="UP000663887">
    <property type="component" value="Unassembled WGS sequence"/>
</dbReference>
<dbReference type="Proteomes" id="UP000681720">
    <property type="component" value="Unassembled WGS sequence"/>
</dbReference>
<dbReference type="Proteomes" id="UP000663856">
    <property type="component" value="Unassembled WGS sequence"/>
</dbReference>
<name>A0A815ZXF4_9BILA</name>
<evidence type="ECO:0000313" key="7">
    <source>
        <dbReference type="EMBL" id="CAF4604490.1"/>
    </source>
</evidence>
<feature type="region of interest" description="Disordered" evidence="1">
    <location>
        <begin position="62"/>
        <end position="95"/>
    </location>
</feature>
<dbReference type="Proteomes" id="UP000663842">
    <property type="component" value="Unassembled WGS sequence"/>
</dbReference>
<protein>
    <submittedName>
        <fullName evidence="2">Uncharacterized protein</fullName>
    </submittedName>
</protein>
<evidence type="ECO:0000313" key="9">
    <source>
        <dbReference type="Proteomes" id="UP000663866"/>
    </source>
</evidence>
<dbReference type="AlphaFoldDB" id="A0A815ZXF4"/>